<evidence type="ECO:0000313" key="11">
    <source>
        <dbReference type="EMBL" id="MDL5354095.1"/>
    </source>
</evidence>
<feature type="transmembrane region" description="Helical" evidence="9">
    <location>
        <begin position="45"/>
        <end position="63"/>
    </location>
</feature>
<reference evidence="11" key="1">
    <citation type="submission" date="2023-06" db="EMBL/GenBank/DDBJ databases">
        <title>Acute promotion of culturable opportunistic pathogens and persistent increase of antibiotic resistance following antibiotic exposure in mouse gut microbiota.</title>
        <authorList>
            <person name="Li L."/>
            <person name="Wang B."/>
            <person name="Sun Y."/>
            <person name="Wang M."/>
            <person name="Xu H."/>
        </authorList>
    </citation>
    <scope>NUCLEOTIDE SEQUENCE</scope>
    <source>
        <strain evidence="11">EPA10_1</strain>
    </source>
</reference>
<evidence type="ECO:0000256" key="9">
    <source>
        <dbReference type="RuleBase" id="RU365093"/>
    </source>
</evidence>
<organism evidence="11 12">
    <name type="scientific">Proteus faecis</name>
    <dbReference type="NCBI Taxonomy" id="2050967"/>
    <lineage>
        <taxon>Bacteria</taxon>
        <taxon>Pseudomonadati</taxon>
        <taxon>Pseudomonadota</taxon>
        <taxon>Gammaproteobacteria</taxon>
        <taxon>Enterobacterales</taxon>
        <taxon>Morganellaceae</taxon>
        <taxon>Proteus</taxon>
    </lineage>
</organism>
<evidence type="ECO:0000256" key="7">
    <source>
        <dbReference type="ARBA" id="ARBA00022989"/>
    </source>
</evidence>
<dbReference type="Gene3D" id="2.40.30.170">
    <property type="match status" value="1"/>
</dbReference>
<dbReference type="InterPro" id="IPR010129">
    <property type="entry name" value="T1SS_HlyD"/>
</dbReference>
<dbReference type="PANTHER" id="PTHR30386:SF27">
    <property type="entry name" value="MEMBRANE FUSION PROTEIN (MFP) FAMILY PROTEIN"/>
    <property type="match status" value="1"/>
</dbReference>
<dbReference type="RefSeq" id="WP_109396881.1">
    <property type="nucleotide sequence ID" value="NZ_JAIKTY010000404.1"/>
</dbReference>
<dbReference type="PANTHER" id="PTHR30386">
    <property type="entry name" value="MEMBRANE FUSION SUBUNIT OF EMRAB-TOLC MULTIDRUG EFFLUX PUMP"/>
    <property type="match status" value="1"/>
</dbReference>
<evidence type="ECO:0000313" key="12">
    <source>
        <dbReference type="Proteomes" id="UP001224739"/>
    </source>
</evidence>
<feature type="domain" description="AprE-like beta-barrel" evidence="10">
    <location>
        <begin position="345"/>
        <end position="431"/>
    </location>
</feature>
<dbReference type="Pfam" id="PF26002">
    <property type="entry name" value="Beta-barrel_AprE"/>
    <property type="match status" value="1"/>
</dbReference>
<accession>A0AAW7CWG7</accession>
<dbReference type="PRINTS" id="PR01490">
    <property type="entry name" value="RTXTOXIND"/>
</dbReference>
<comment type="subcellular location">
    <subcellularLocation>
        <location evidence="1 9">Cell inner membrane</location>
        <topology evidence="1 9">Single-pass membrane protein</topology>
    </subcellularLocation>
</comment>
<protein>
    <recommendedName>
        <fullName evidence="9">Membrane fusion protein (MFP) family protein</fullName>
    </recommendedName>
</protein>
<dbReference type="EMBL" id="JASVWL010000002">
    <property type="protein sequence ID" value="MDL5354095.1"/>
    <property type="molecule type" value="Genomic_DNA"/>
</dbReference>
<keyword evidence="6 9" id="KW-0812">Transmembrane</keyword>
<evidence type="ECO:0000256" key="2">
    <source>
        <dbReference type="ARBA" id="ARBA00009477"/>
    </source>
</evidence>
<comment type="similarity">
    <text evidence="2 9">Belongs to the membrane fusion protein (MFP) (TC 8.A.1) family.</text>
</comment>
<evidence type="ECO:0000256" key="1">
    <source>
        <dbReference type="ARBA" id="ARBA00004377"/>
    </source>
</evidence>
<keyword evidence="3 9" id="KW-0813">Transport</keyword>
<dbReference type="GO" id="GO:0015031">
    <property type="term" value="P:protein transport"/>
    <property type="evidence" value="ECO:0007669"/>
    <property type="project" value="InterPro"/>
</dbReference>
<evidence type="ECO:0000256" key="5">
    <source>
        <dbReference type="ARBA" id="ARBA00022519"/>
    </source>
</evidence>
<evidence type="ECO:0000256" key="6">
    <source>
        <dbReference type="ARBA" id="ARBA00022692"/>
    </source>
</evidence>
<evidence type="ECO:0000256" key="3">
    <source>
        <dbReference type="ARBA" id="ARBA00022448"/>
    </source>
</evidence>
<gene>
    <name evidence="11" type="ORF">QSH02_04465</name>
</gene>
<evidence type="ECO:0000259" key="10">
    <source>
        <dbReference type="Pfam" id="PF26002"/>
    </source>
</evidence>
<comment type="caution">
    <text evidence="11">The sequence shown here is derived from an EMBL/GenBank/DDBJ whole genome shotgun (WGS) entry which is preliminary data.</text>
</comment>
<keyword evidence="5 9" id="KW-0997">Cell inner membrane</keyword>
<dbReference type="AlphaFoldDB" id="A0AAW7CWG7"/>
<evidence type="ECO:0000256" key="8">
    <source>
        <dbReference type="ARBA" id="ARBA00023136"/>
    </source>
</evidence>
<name>A0AAW7CWG7_9GAMM</name>
<dbReference type="Proteomes" id="UP001224739">
    <property type="component" value="Unassembled WGS sequence"/>
</dbReference>
<dbReference type="GO" id="GO:0005886">
    <property type="term" value="C:plasma membrane"/>
    <property type="evidence" value="ECO:0007669"/>
    <property type="project" value="UniProtKB-SubCell"/>
</dbReference>
<keyword evidence="7 9" id="KW-1133">Transmembrane helix</keyword>
<proteinExistence type="inferred from homology"/>
<dbReference type="NCBIfam" id="TIGR01843">
    <property type="entry name" value="type_I_hlyD"/>
    <property type="match status" value="1"/>
</dbReference>
<keyword evidence="8 9" id="KW-0472">Membrane</keyword>
<dbReference type="InterPro" id="IPR050739">
    <property type="entry name" value="MFP"/>
</dbReference>
<dbReference type="InterPro" id="IPR058982">
    <property type="entry name" value="Beta-barrel_AprE"/>
</dbReference>
<dbReference type="GeneID" id="83611861"/>
<sequence>MKFNLKSLNLFSFKKFFIKKEKINYDFYPNHIALIEKPHTPYSHYIAMLLSLSVVILLFWSYIGKLDIQAPAIGKLIVSGHSQRIQVYEHSRLMEIHVENGQFVNQGDPLLTLDVLGVDEEIKKLQSQIKITSLLKTRYQALNQNVIPQSLNHYNLLDSKTQQSVVLSYQKEKEEFDSILKGIDTEIEILHKNKALIKKDLNSLIILKNNIEHRFNIIKSLYDKKIISKMEYLENEKELIDINSKIATKTSESSILLSQEKHLQDSLAQTKKKKALEWYDKYKQYENELVTYTQSLNHLQKRQQLKIIKAPVSGTVQQREVHTLGAVLQPSQNLMVIVPETQRNIAEVNILNKDIGFIRKDQKAIVKIDAFPYTRYGTINGKIINIAKDSVQHEQLGLVYPAFIELDEQFIKTENEEYPLTAGMSLVAEIIIDKRRVIDYLLTPIDIYRHEALREK</sequence>
<evidence type="ECO:0000256" key="4">
    <source>
        <dbReference type="ARBA" id="ARBA00022475"/>
    </source>
</evidence>
<keyword evidence="4 9" id="KW-1003">Cell membrane</keyword>